<dbReference type="GeneID" id="120284144"/>
<organism evidence="6 7">
    <name type="scientific">Dioscorea cayennensis subsp. rotundata</name>
    <name type="common">White Guinea yam</name>
    <name type="synonym">Dioscorea rotundata</name>
    <dbReference type="NCBI Taxonomy" id="55577"/>
    <lineage>
        <taxon>Eukaryota</taxon>
        <taxon>Viridiplantae</taxon>
        <taxon>Streptophyta</taxon>
        <taxon>Embryophyta</taxon>
        <taxon>Tracheophyta</taxon>
        <taxon>Spermatophyta</taxon>
        <taxon>Magnoliopsida</taxon>
        <taxon>Liliopsida</taxon>
        <taxon>Dioscoreales</taxon>
        <taxon>Dioscoreaceae</taxon>
        <taxon>Dioscorea</taxon>
    </lineage>
</organism>
<evidence type="ECO:0000313" key="6">
    <source>
        <dbReference type="Proteomes" id="UP001515500"/>
    </source>
</evidence>
<evidence type="ECO:0000256" key="1">
    <source>
        <dbReference type="ARBA" id="ARBA00004240"/>
    </source>
</evidence>
<accession>A0AB40D5F5</accession>
<dbReference type="SUPFAM" id="SSF49899">
    <property type="entry name" value="Concanavalin A-like lectins/glucanases"/>
    <property type="match status" value="1"/>
</dbReference>
<dbReference type="InterPro" id="IPR013320">
    <property type="entry name" value="ConA-like_dom_sf"/>
</dbReference>
<comment type="subcellular location">
    <subcellularLocation>
        <location evidence="1">Endoplasmic reticulum</location>
    </subcellularLocation>
</comment>
<dbReference type="GO" id="GO:0005509">
    <property type="term" value="F:calcium ion binding"/>
    <property type="evidence" value="ECO:0007669"/>
    <property type="project" value="InterPro"/>
</dbReference>
<dbReference type="GO" id="GO:0006457">
    <property type="term" value="P:protein folding"/>
    <property type="evidence" value="ECO:0007669"/>
    <property type="project" value="InterPro"/>
</dbReference>
<evidence type="ECO:0000256" key="4">
    <source>
        <dbReference type="ARBA" id="ARBA00037091"/>
    </source>
</evidence>
<dbReference type="Proteomes" id="UP001515500">
    <property type="component" value="Chromosome 19"/>
</dbReference>
<dbReference type="GO" id="GO:0005789">
    <property type="term" value="C:endoplasmic reticulum membrane"/>
    <property type="evidence" value="ECO:0007669"/>
    <property type="project" value="TreeGrafter"/>
</dbReference>
<reference evidence="7" key="1">
    <citation type="submission" date="2025-08" db="UniProtKB">
        <authorList>
            <consortium name="RefSeq"/>
        </authorList>
    </citation>
    <scope>IDENTIFICATION</scope>
</reference>
<keyword evidence="5" id="KW-0143">Chaperone</keyword>
<protein>
    <submittedName>
        <fullName evidence="7">Calreticulin-like</fullName>
    </submittedName>
</protein>
<evidence type="ECO:0000256" key="5">
    <source>
        <dbReference type="RuleBase" id="RU362126"/>
    </source>
</evidence>
<evidence type="ECO:0000313" key="7">
    <source>
        <dbReference type="RefSeq" id="XP_039146874.1"/>
    </source>
</evidence>
<dbReference type="PANTHER" id="PTHR11073:SF2">
    <property type="entry name" value="CALRETICULIN"/>
    <property type="match status" value="1"/>
</dbReference>
<dbReference type="GO" id="GO:0051082">
    <property type="term" value="F:unfolded protein binding"/>
    <property type="evidence" value="ECO:0007669"/>
    <property type="project" value="InterPro"/>
</dbReference>
<dbReference type="InterPro" id="IPR018124">
    <property type="entry name" value="Calret/calnex_CS"/>
</dbReference>
<evidence type="ECO:0000256" key="2">
    <source>
        <dbReference type="ARBA" id="ARBA00010983"/>
    </source>
</evidence>
<dbReference type="GO" id="GO:0036503">
    <property type="term" value="P:ERAD pathway"/>
    <property type="evidence" value="ECO:0007669"/>
    <property type="project" value="TreeGrafter"/>
</dbReference>
<dbReference type="RefSeq" id="XP_039146874.1">
    <property type="nucleotide sequence ID" value="XM_039290940.1"/>
</dbReference>
<gene>
    <name evidence="7" type="primary">LOC120284144</name>
</gene>
<dbReference type="Gene3D" id="2.60.120.200">
    <property type="match status" value="1"/>
</dbReference>
<dbReference type="PROSITE" id="PS00803">
    <property type="entry name" value="CALRETICULIN_1"/>
    <property type="match status" value="1"/>
</dbReference>
<name>A0AB40D5F5_DIOCR</name>
<dbReference type="PANTHER" id="PTHR11073">
    <property type="entry name" value="CALRETICULIN AND CALNEXIN"/>
    <property type="match status" value="1"/>
</dbReference>
<comment type="similarity">
    <text evidence="2 5">Belongs to the calreticulin family.</text>
</comment>
<dbReference type="AlphaFoldDB" id="A0AB40D5F5"/>
<proteinExistence type="inferred from homology"/>
<keyword evidence="6" id="KW-1185">Reference proteome</keyword>
<keyword evidence="3 5" id="KW-0256">Endoplasmic reticulum</keyword>
<comment type="function">
    <text evidence="4">Molecular calcium-binding chaperone promoting folding, oligomeric assembly and quality control in the ER via the calreticulin/calnexin cycle. This lectin may interact transiently with almost all of the monoglucosylated glycoproteins that are synthesized in the ER.</text>
</comment>
<sequence length="199" mass="23549">MTALLSTQFEHKCCPDELEMHGLSLFTPYLYLSSFGVDEVFLLRAQWEIYCDMVITFTLSISEEMPTLRDLMGGVKIVFSINFLVIYFFFATSSEVFFEEHFDDEWEDQWVVFNWRKQDYMAGEWNHTSSKWSGDYENKGIQITMDYQFYTILAELPEFSNKEKTLVFQISTKHEQKINCGGGYMKFISEEINQKKFDS</sequence>
<dbReference type="InterPro" id="IPR001580">
    <property type="entry name" value="Calret/calnex"/>
</dbReference>
<dbReference type="Pfam" id="PF00262">
    <property type="entry name" value="Calreticulin"/>
    <property type="match status" value="1"/>
</dbReference>
<evidence type="ECO:0000256" key="3">
    <source>
        <dbReference type="ARBA" id="ARBA00022824"/>
    </source>
</evidence>